<feature type="transmembrane region" description="Helical" evidence="6">
    <location>
        <begin position="253"/>
        <end position="274"/>
    </location>
</feature>
<feature type="transmembrane region" description="Helical" evidence="6">
    <location>
        <begin position="68"/>
        <end position="86"/>
    </location>
</feature>
<dbReference type="PANTHER" id="PTHR42893:SF9">
    <property type="entry name" value="PROTEIN DETOXIFICATION 46, CHLOROPLASTIC"/>
    <property type="match status" value="1"/>
</dbReference>
<evidence type="ECO:0000313" key="8">
    <source>
        <dbReference type="Proteomes" id="UP000007264"/>
    </source>
</evidence>
<dbReference type="PANTHER" id="PTHR42893">
    <property type="entry name" value="PROTEIN DETOXIFICATION 44, CHLOROPLASTIC-RELATED"/>
    <property type="match status" value="1"/>
</dbReference>
<evidence type="ECO:0000256" key="4">
    <source>
        <dbReference type="ARBA" id="ARBA00022989"/>
    </source>
</evidence>
<dbReference type="Proteomes" id="UP000007264">
    <property type="component" value="Unassembled WGS sequence"/>
</dbReference>
<keyword evidence="8" id="KW-1185">Reference proteome</keyword>
<gene>
    <name evidence="7" type="ORF">COCSUDRAFT_65711</name>
</gene>
<dbReference type="KEGG" id="csl:COCSUDRAFT_65711"/>
<dbReference type="GeneID" id="17042038"/>
<dbReference type="AlphaFoldDB" id="I0Z071"/>
<dbReference type="STRING" id="574566.I0Z071"/>
<evidence type="ECO:0000256" key="5">
    <source>
        <dbReference type="ARBA" id="ARBA00023136"/>
    </source>
</evidence>
<comment type="subcellular location">
    <subcellularLocation>
        <location evidence="1">Membrane</location>
        <topology evidence="1">Multi-pass membrane protein</topology>
    </subcellularLocation>
</comment>
<keyword evidence="4 6" id="KW-1133">Transmembrane helix</keyword>
<name>I0Z071_COCSC</name>
<evidence type="ECO:0000256" key="3">
    <source>
        <dbReference type="ARBA" id="ARBA00022692"/>
    </source>
</evidence>
<dbReference type="Pfam" id="PF01554">
    <property type="entry name" value="MatE"/>
    <property type="match status" value="2"/>
</dbReference>
<feature type="transmembrane region" description="Helical" evidence="6">
    <location>
        <begin position="21"/>
        <end position="40"/>
    </location>
</feature>
<dbReference type="GO" id="GO:0042910">
    <property type="term" value="F:xenobiotic transmembrane transporter activity"/>
    <property type="evidence" value="ECO:0007669"/>
    <property type="project" value="InterPro"/>
</dbReference>
<feature type="transmembrane region" description="Helical" evidence="6">
    <location>
        <begin position="280"/>
        <end position="304"/>
    </location>
</feature>
<protein>
    <recommendedName>
        <fullName evidence="9">MATE efflux family protein</fullName>
    </recommendedName>
</protein>
<dbReference type="GO" id="GO:0015297">
    <property type="term" value="F:antiporter activity"/>
    <property type="evidence" value="ECO:0007669"/>
    <property type="project" value="InterPro"/>
</dbReference>
<feature type="transmembrane region" description="Helical" evidence="6">
    <location>
        <begin position="93"/>
        <end position="116"/>
    </location>
</feature>
<evidence type="ECO:0000256" key="2">
    <source>
        <dbReference type="ARBA" id="ARBA00010199"/>
    </source>
</evidence>
<evidence type="ECO:0008006" key="9">
    <source>
        <dbReference type="Google" id="ProtNLM"/>
    </source>
</evidence>
<evidence type="ECO:0000256" key="1">
    <source>
        <dbReference type="ARBA" id="ARBA00004141"/>
    </source>
</evidence>
<dbReference type="RefSeq" id="XP_005648584.1">
    <property type="nucleotide sequence ID" value="XM_005648527.1"/>
</dbReference>
<organism evidence="7 8">
    <name type="scientific">Coccomyxa subellipsoidea (strain C-169)</name>
    <name type="common">Green microalga</name>
    <dbReference type="NCBI Taxonomy" id="574566"/>
    <lineage>
        <taxon>Eukaryota</taxon>
        <taxon>Viridiplantae</taxon>
        <taxon>Chlorophyta</taxon>
        <taxon>core chlorophytes</taxon>
        <taxon>Trebouxiophyceae</taxon>
        <taxon>Trebouxiophyceae incertae sedis</taxon>
        <taxon>Coccomyxaceae</taxon>
        <taxon>Coccomyxa</taxon>
        <taxon>Coccomyxa subellipsoidea</taxon>
    </lineage>
</organism>
<reference evidence="7 8" key="1">
    <citation type="journal article" date="2012" name="Genome Biol.">
        <title>The genome of the polar eukaryotic microalga coccomyxa subellipsoidea reveals traits of cold adaptation.</title>
        <authorList>
            <person name="Blanc G."/>
            <person name="Agarkova I."/>
            <person name="Grimwood J."/>
            <person name="Kuo A."/>
            <person name="Brueggeman A."/>
            <person name="Dunigan D."/>
            <person name="Gurnon J."/>
            <person name="Ladunga I."/>
            <person name="Lindquist E."/>
            <person name="Lucas S."/>
            <person name="Pangilinan J."/>
            <person name="Proschold T."/>
            <person name="Salamov A."/>
            <person name="Schmutz J."/>
            <person name="Weeks D."/>
            <person name="Yamada T."/>
            <person name="Claverie J.M."/>
            <person name="Grigoriev I."/>
            <person name="Van Etten J."/>
            <person name="Lomsadze A."/>
            <person name="Borodovsky M."/>
        </authorList>
    </citation>
    <scope>NUCLEOTIDE SEQUENCE [LARGE SCALE GENOMIC DNA]</scope>
    <source>
        <strain evidence="7 8">C-169</strain>
    </source>
</reference>
<evidence type="ECO:0000313" key="7">
    <source>
        <dbReference type="EMBL" id="EIE24040.1"/>
    </source>
</evidence>
<evidence type="ECO:0000256" key="6">
    <source>
        <dbReference type="SAM" id="Phobius"/>
    </source>
</evidence>
<keyword evidence="5 6" id="KW-0472">Membrane</keyword>
<accession>I0Z071</accession>
<feature type="transmembrane region" description="Helical" evidence="6">
    <location>
        <begin position="122"/>
        <end position="141"/>
    </location>
</feature>
<dbReference type="GO" id="GO:0016020">
    <property type="term" value="C:membrane"/>
    <property type="evidence" value="ECO:0007669"/>
    <property type="project" value="UniProtKB-SubCell"/>
</dbReference>
<proteinExistence type="inferred from homology"/>
<feature type="transmembrane region" description="Helical" evidence="6">
    <location>
        <begin position="316"/>
        <end position="334"/>
    </location>
</feature>
<dbReference type="OrthoDB" id="423427at2759"/>
<comment type="similarity">
    <text evidence="2">Belongs to the multi antimicrobial extrusion (MATE) (TC 2.A.66.1) family.</text>
</comment>
<dbReference type="InterPro" id="IPR044644">
    <property type="entry name" value="DinF-like"/>
</dbReference>
<feature type="transmembrane region" description="Helical" evidence="6">
    <location>
        <begin position="346"/>
        <end position="367"/>
    </location>
</feature>
<dbReference type="InterPro" id="IPR002528">
    <property type="entry name" value="MATE_fam"/>
</dbReference>
<keyword evidence="3 6" id="KW-0812">Transmembrane</keyword>
<dbReference type="EMBL" id="AGSI01000006">
    <property type="protein sequence ID" value="EIE24040.1"/>
    <property type="molecule type" value="Genomic_DNA"/>
</dbReference>
<dbReference type="eggNOG" id="KOG1347">
    <property type="taxonomic scope" value="Eukaryota"/>
</dbReference>
<comment type="caution">
    <text evidence="7">The sequence shown here is derived from an EMBL/GenBank/DDBJ whole genome shotgun (WGS) entry which is preliminary data.</text>
</comment>
<sequence>MLAISFARRDKAQASAILSDALVIALGLGVALAVAMYFYAPPALQSIAGQASAAVVEPAVTYVRIRCLGLPAALVIFVVQAFFLAAMDPMTPLLAASLAGIANLAGDILLVCGFGWGIAGASLATAVAQILTAGVLLWALYRPLGKRSLFPGWRADVRWRLPTLQSAVNFVAYAGPIAGVLITKVIIYGVMTTVASYLGPVTVGAHHVVQSTYMFFCTCGDAVSQAAQSFLPGVVGRPKAAQNLGKQLMTTGFIVGTFNSICAGLVVVFLPALFTNSAEVVAMMGSFLPFMCVALLIHTASMATEGMLLAGRDLNFLLWSYVANMATVLGALAALHHGPWPLNGLGLWWCLLQFQLFRLIVNGIRLLTQRSPLRSTQALQEVMA</sequence>